<evidence type="ECO:0000256" key="2">
    <source>
        <dbReference type="ARBA" id="ARBA00010199"/>
    </source>
</evidence>
<dbReference type="InterPro" id="IPR002528">
    <property type="entry name" value="MATE_fam"/>
</dbReference>
<feature type="transmembrane region" description="Helical" evidence="6">
    <location>
        <begin position="229"/>
        <end position="250"/>
    </location>
</feature>
<sequence length="530" mass="60605">MSENVQLLSSVPPEPYNSTLDQDNLNPATIISDHEATCMNDDNDLNNDEDEDVQYFTLHPVTSSTFHELSYILKNSFPVFCTFFFQYLIQILIPTYFSSQLGSIYMSSCTLSITTFYMTGPVLVNGFTSSLDTLCSTAFGARHYHKVGRYYIHCTILLLILMLPSFIFWSNSLSFFQWITNLNHNSKNDEFDSTLPLLCSSFLSIFTYVGPALIIFECTKRFLQSQCKFFIPTRIVICGIPISIILNIFFKNHFFNNLNDELNLIKGPAISFVLTYWIMTLSLVFYVLFIDGYQCLPIWNEIKIWKFKNFLNDIKILFKLGIPGILMILSEAFAFQVLTFASTNFPKSQLAAQSIIATLTSLAFQPPYAIGVCCSIHIANIIGACSSNYKPAMKAIYIIMLFMSIFNFSWFYLLRNQIAKLFTNDKEILIIVSKLAKIIAVNQLLDCFNTISAAVLRGQGRQKIGSILSIISYYILGLPLEWYWGFKLDYKIYGLWIGLAIAVNFLSIIELYIVYTSKWKSIIKRNHKLA</sequence>
<feature type="transmembrane region" description="Helical" evidence="6">
    <location>
        <begin position="195"/>
        <end position="217"/>
    </location>
</feature>
<dbReference type="GO" id="GO:1990961">
    <property type="term" value="P:xenobiotic detoxification by transmembrane export across the plasma membrane"/>
    <property type="evidence" value="ECO:0007669"/>
    <property type="project" value="InterPro"/>
</dbReference>
<reference evidence="7" key="1">
    <citation type="submission" date="2020-11" db="EMBL/GenBank/DDBJ databases">
        <title>Kefir isolates.</title>
        <authorList>
            <person name="Marcisauskas S."/>
            <person name="Kim Y."/>
            <person name="Blasche S."/>
        </authorList>
    </citation>
    <scope>NUCLEOTIDE SEQUENCE</scope>
    <source>
        <strain evidence="7">Olga-1</strain>
    </source>
</reference>
<evidence type="ECO:0000313" key="7">
    <source>
        <dbReference type="EMBL" id="KAG0689609.1"/>
    </source>
</evidence>
<dbReference type="GO" id="GO:0015297">
    <property type="term" value="F:antiporter activity"/>
    <property type="evidence" value="ECO:0007669"/>
    <property type="project" value="InterPro"/>
</dbReference>
<dbReference type="PANTHER" id="PTHR11206">
    <property type="entry name" value="MULTIDRUG RESISTANCE PROTEIN"/>
    <property type="match status" value="1"/>
</dbReference>
<dbReference type="AlphaFoldDB" id="A0A9P6WME4"/>
<protein>
    <submittedName>
        <fullName evidence="7">Uncharacterized protein</fullName>
    </submittedName>
</protein>
<dbReference type="Pfam" id="PF01554">
    <property type="entry name" value="MatE"/>
    <property type="match status" value="2"/>
</dbReference>
<comment type="caution">
    <text evidence="7">The sequence shown here is derived from an EMBL/GenBank/DDBJ whole genome shotgun (WGS) entry which is preliminary data.</text>
</comment>
<keyword evidence="5 6" id="KW-0472">Membrane</keyword>
<dbReference type="InterPro" id="IPR045069">
    <property type="entry name" value="MATE_euk"/>
</dbReference>
<feature type="transmembrane region" description="Helical" evidence="6">
    <location>
        <begin position="270"/>
        <end position="296"/>
    </location>
</feature>
<dbReference type="Proteomes" id="UP000697127">
    <property type="component" value="Unassembled WGS sequence"/>
</dbReference>
<keyword evidence="3 6" id="KW-0812">Transmembrane</keyword>
<feature type="transmembrane region" description="Helical" evidence="6">
    <location>
        <begin position="492"/>
        <end position="515"/>
    </location>
</feature>
<feature type="transmembrane region" description="Helical" evidence="6">
    <location>
        <begin position="316"/>
        <end position="338"/>
    </location>
</feature>
<proteinExistence type="inferred from homology"/>
<keyword evidence="4 6" id="KW-1133">Transmembrane helix</keyword>
<comment type="subcellular location">
    <subcellularLocation>
        <location evidence="1">Membrane</location>
        <topology evidence="1">Multi-pass membrane protein</topology>
    </subcellularLocation>
</comment>
<evidence type="ECO:0000256" key="1">
    <source>
        <dbReference type="ARBA" id="ARBA00004141"/>
    </source>
</evidence>
<dbReference type="CDD" id="cd13132">
    <property type="entry name" value="MATE_eukaryotic"/>
    <property type="match status" value="1"/>
</dbReference>
<dbReference type="GO" id="GO:0042910">
    <property type="term" value="F:xenobiotic transmembrane transporter activity"/>
    <property type="evidence" value="ECO:0007669"/>
    <property type="project" value="InterPro"/>
</dbReference>
<accession>A0A9P6WME4</accession>
<feature type="transmembrane region" description="Helical" evidence="6">
    <location>
        <begin position="395"/>
        <end position="414"/>
    </location>
</feature>
<comment type="similarity">
    <text evidence="2">Belongs to the multi antimicrobial extrusion (MATE) (TC 2.A.66.1) family.</text>
</comment>
<evidence type="ECO:0000256" key="6">
    <source>
        <dbReference type="SAM" id="Phobius"/>
    </source>
</evidence>
<evidence type="ECO:0000256" key="5">
    <source>
        <dbReference type="ARBA" id="ARBA00023136"/>
    </source>
</evidence>
<dbReference type="GO" id="GO:0016020">
    <property type="term" value="C:membrane"/>
    <property type="evidence" value="ECO:0007669"/>
    <property type="project" value="UniProtKB-SubCell"/>
</dbReference>
<feature type="transmembrane region" description="Helical" evidence="6">
    <location>
        <begin position="467"/>
        <end position="486"/>
    </location>
</feature>
<feature type="transmembrane region" description="Helical" evidence="6">
    <location>
        <begin position="77"/>
        <end position="97"/>
    </location>
</feature>
<evidence type="ECO:0000256" key="4">
    <source>
        <dbReference type="ARBA" id="ARBA00022989"/>
    </source>
</evidence>
<feature type="transmembrane region" description="Helical" evidence="6">
    <location>
        <begin position="103"/>
        <end position="124"/>
    </location>
</feature>
<gene>
    <name evidence="7" type="ORF">C6P40_004768</name>
</gene>
<feature type="transmembrane region" description="Helical" evidence="6">
    <location>
        <begin position="150"/>
        <end position="169"/>
    </location>
</feature>
<evidence type="ECO:0000256" key="3">
    <source>
        <dbReference type="ARBA" id="ARBA00022692"/>
    </source>
</evidence>
<evidence type="ECO:0000313" key="8">
    <source>
        <dbReference type="Proteomes" id="UP000697127"/>
    </source>
</evidence>
<organism evidence="7 8">
    <name type="scientific">Pichia californica</name>
    <dbReference type="NCBI Taxonomy" id="460514"/>
    <lineage>
        <taxon>Eukaryota</taxon>
        <taxon>Fungi</taxon>
        <taxon>Dikarya</taxon>
        <taxon>Ascomycota</taxon>
        <taxon>Saccharomycotina</taxon>
        <taxon>Pichiomycetes</taxon>
        <taxon>Pichiales</taxon>
        <taxon>Pichiaceae</taxon>
        <taxon>Pichia</taxon>
    </lineage>
</organism>
<dbReference type="EMBL" id="PUHW01000070">
    <property type="protein sequence ID" value="KAG0689609.1"/>
    <property type="molecule type" value="Genomic_DNA"/>
</dbReference>
<keyword evidence="8" id="KW-1185">Reference proteome</keyword>
<name>A0A9P6WME4_9ASCO</name>